<dbReference type="InterPro" id="IPR001969">
    <property type="entry name" value="Aspartic_peptidase_AS"/>
</dbReference>
<dbReference type="InterPro" id="IPR021109">
    <property type="entry name" value="Peptidase_aspartic_dom_sf"/>
</dbReference>
<dbReference type="Proteomes" id="UP000663826">
    <property type="component" value="Unassembled WGS sequence"/>
</dbReference>
<dbReference type="Gene3D" id="2.40.70.10">
    <property type="entry name" value="Acid Proteases"/>
    <property type="match status" value="2"/>
</dbReference>
<dbReference type="PROSITE" id="PS00141">
    <property type="entry name" value="ASP_PROTEASE"/>
    <property type="match status" value="2"/>
</dbReference>
<dbReference type="GO" id="GO:0006508">
    <property type="term" value="P:proteolysis"/>
    <property type="evidence" value="ECO:0007669"/>
    <property type="project" value="UniProtKB-KW"/>
</dbReference>
<evidence type="ECO:0000313" key="8">
    <source>
        <dbReference type="EMBL" id="CAE6439794.1"/>
    </source>
</evidence>
<dbReference type="EMBL" id="CAJMWQ010001191">
    <property type="protein sequence ID" value="CAE6439794.1"/>
    <property type="molecule type" value="Genomic_DNA"/>
</dbReference>
<evidence type="ECO:0000256" key="1">
    <source>
        <dbReference type="ARBA" id="ARBA00007447"/>
    </source>
</evidence>
<dbReference type="AlphaFoldDB" id="A0A8H3AU06"/>
<dbReference type="OrthoDB" id="5419315at2759"/>
<evidence type="ECO:0000256" key="4">
    <source>
        <dbReference type="PIRSR" id="PIRSR601461-2"/>
    </source>
</evidence>
<comment type="caution">
    <text evidence="8">The sequence shown here is derived from an EMBL/GenBank/DDBJ whole genome shotgun (WGS) entry which is preliminary data.</text>
</comment>
<dbReference type="CDD" id="cd05471">
    <property type="entry name" value="pepsin_like"/>
    <property type="match status" value="1"/>
</dbReference>
<feature type="active site" evidence="3">
    <location>
        <position position="357"/>
    </location>
</feature>
<dbReference type="SUPFAM" id="SSF50630">
    <property type="entry name" value="Acid proteases"/>
    <property type="match status" value="1"/>
</dbReference>
<name>A0A8H3AU06_9AGAM</name>
<protein>
    <recommendedName>
        <fullName evidence="7">Peptidase A1 domain-containing protein</fullName>
    </recommendedName>
</protein>
<reference evidence="8" key="1">
    <citation type="submission" date="2021-01" db="EMBL/GenBank/DDBJ databases">
        <authorList>
            <person name="Kaushik A."/>
        </authorList>
    </citation>
    <scope>NUCLEOTIDE SEQUENCE</scope>
    <source>
        <strain evidence="8">AG1-1B</strain>
    </source>
</reference>
<comment type="similarity">
    <text evidence="1 5">Belongs to the peptidase A1 family.</text>
</comment>
<keyword evidence="4" id="KW-1015">Disulfide bond</keyword>
<feature type="disulfide bond" evidence="4">
    <location>
        <begin position="194"/>
        <end position="199"/>
    </location>
</feature>
<feature type="domain" description="Peptidase A1" evidence="7">
    <location>
        <begin position="163"/>
        <end position="471"/>
    </location>
</feature>
<sequence>MPKAQEFAHTTYSPHNFDVYAYLSSFIQPVMAMQCIWKKYRSAQEMNDLVDIKYKRCWPVIMLAFTAITALTLTGYVIAATQSEPGSISIPLQKHGLPFSRNGIVIGSVLARQVERVQFKYARGNAAYKARTGHDLFSGMGGFSGSLARRQKEPLIDEQEQLWAGNITIGTPGQEFAIDFDTGSADLWVPSSKCATAGCAPHPKYNPSKSSTSSKQEGFFNITYGDGSGASGPIYSDTVTTAGLSAACQYFSPVTLESAVFASDPSDGIMGLAFSSISQIGAPTFIENLYSQGKISAPTFAFRLASSGSELYLGGINHNKYTGSIAWAALTNKTYWLTEGASSVNGVYGYKGPMIIDSGTTIIVGTTSSVKHWWSHVPGSKPCDVKACNGTGFYTYPCADPPSVSFTFSGRDFPISPADFNLGAADKTEMACVGAIVGADNVPNNAWVVGDTFMKNVYTVFDEANGRVGFATPA</sequence>
<evidence type="ECO:0000256" key="2">
    <source>
        <dbReference type="ARBA" id="ARBA00022750"/>
    </source>
</evidence>
<keyword evidence="6" id="KW-0472">Membrane</keyword>
<accession>A0A8H3AU06</accession>
<dbReference type="InterPro" id="IPR033121">
    <property type="entry name" value="PEPTIDASE_A1"/>
</dbReference>
<dbReference type="PANTHER" id="PTHR47966:SF51">
    <property type="entry name" value="BETA-SITE APP-CLEAVING ENZYME, ISOFORM A-RELATED"/>
    <property type="match status" value="1"/>
</dbReference>
<gene>
    <name evidence="8" type="ORF">RDB_LOCUS68624</name>
</gene>
<evidence type="ECO:0000259" key="7">
    <source>
        <dbReference type="PROSITE" id="PS51767"/>
    </source>
</evidence>
<evidence type="ECO:0000256" key="6">
    <source>
        <dbReference type="SAM" id="Phobius"/>
    </source>
</evidence>
<keyword evidence="6" id="KW-0812">Transmembrane</keyword>
<dbReference type="GO" id="GO:0004190">
    <property type="term" value="F:aspartic-type endopeptidase activity"/>
    <property type="evidence" value="ECO:0007669"/>
    <property type="project" value="UniProtKB-KW"/>
</dbReference>
<evidence type="ECO:0000313" key="9">
    <source>
        <dbReference type="Proteomes" id="UP000663826"/>
    </source>
</evidence>
<dbReference type="InterPro" id="IPR034164">
    <property type="entry name" value="Pepsin-like_dom"/>
</dbReference>
<dbReference type="PRINTS" id="PR00792">
    <property type="entry name" value="PEPSIN"/>
</dbReference>
<dbReference type="PANTHER" id="PTHR47966">
    <property type="entry name" value="BETA-SITE APP-CLEAVING ENZYME, ISOFORM A-RELATED"/>
    <property type="match status" value="1"/>
</dbReference>
<feature type="transmembrane region" description="Helical" evidence="6">
    <location>
        <begin position="58"/>
        <end position="79"/>
    </location>
</feature>
<evidence type="ECO:0000256" key="5">
    <source>
        <dbReference type="RuleBase" id="RU000454"/>
    </source>
</evidence>
<proteinExistence type="inferred from homology"/>
<dbReference type="InterPro" id="IPR001461">
    <property type="entry name" value="Aspartic_peptidase_A1"/>
</dbReference>
<keyword evidence="5" id="KW-0378">Hydrolase</keyword>
<keyword evidence="2 5" id="KW-0064">Aspartyl protease</keyword>
<organism evidence="8 9">
    <name type="scientific">Rhizoctonia solani</name>
    <dbReference type="NCBI Taxonomy" id="456999"/>
    <lineage>
        <taxon>Eukaryota</taxon>
        <taxon>Fungi</taxon>
        <taxon>Dikarya</taxon>
        <taxon>Basidiomycota</taxon>
        <taxon>Agaricomycotina</taxon>
        <taxon>Agaricomycetes</taxon>
        <taxon>Cantharellales</taxon>
        <taxon>Ceratobasidiaceae</taxon>
        <taxon>Rhizoctonia</taxon>
    </lineage>
</organism>
<keyword evidence="5" id="KW-0645">Protease</keyword>
<keyword evidence="6" id="KW-1133">Transmembrane helix</keyword>
<feature type="transmembrane region" description="Helical" evidence="6">
    <location>
        <begin position="20"/>
        <end position="37"/>
    </location>
</feature>
<dbReference type="FunFam" id="2.40.70.10:FF:000008">
    <property type="entry name" value="Cathepsin D"/>
    <property type="match status" value="1"/>
</dbReference>
<dbReference type="PROSITE" id="PS51767">
    <property type="entry name" value="PEPTIDASE_A1"/>
    <property type="match status" value="1"/>
</dbReference>
<evidence type="ECO:0000256" key="3">
    <source>
        <dbReference type="PIRSR" id="PIRSR601461-1"/>
    </source>
</evidence>
<dbReference type="Pfam" id="PF00026">
    <property type="entry name" value="Asp"/>
    <property type="match status" value="1"/>
</dbReference>
<feature type="active site" evidence="3">
    <location>
        <position position="181"/>
    </location>
</feature>